<dbReference type="PANTHER" id="PTHR10108">
    <property type="entry name" value="SAM-DEPENDENT METHYLTRANSFERASE"/>
    <property type="match status" value="1"/>
</dbReference>
<evidence type="ECO:0000256" key="1">
    <source>
        <dbReference type="ARBA" id="ARBA00004648"/>
    </source>
</evidence>
<keyword evidence="6" id="KW-0735">Signal-anchor</keyword>
<dbReference type="SUPFAM" id="SSF53335">
    <property type="entry name" value="S-adenosyl-L-methionine-dependent methyltransferases"/>
    <property type="match status" value="3"/>
</dbReference>
<keyword evidence="3" id="KW-0489">Methyltransferase</keyword>
<dbReference type="GO" id="GO:0005802">
    <property type="term" value="C:trans-Golgi network"/>
    <property type="evidence" value="ECO:0007669"/>
    <property type="project" value="TreeGrafter"/>
</dbReference>
<evidence type="ECO:0008006" key="13">
    <source>
        <dbReference type="Google" id="ProtNLM"/>
    </source>
</evidence>
<protein>
    <recommendedName>
        <fullName evidence="13">Methyltransferase</fullName>
    </recommendedName>
</protein>
<dbReference type="OMA" id="IADEMQW"/>
<dbReference type="Pfam" id="PF03141">
    <property type="entry name" value="Methyltransf_29"/>
    <property type="match status" value="2"/>
</dbReference>
<comment type="subcellular location">
    <subcellularLocation>
        <location evidence="1">Endoplasmic reticulum membrane</location>
        <topology evidence="1">Single-pass type II membrane protein</topology>
    </subcellularLocation>
</comment>
<evidence type="ECO:0000256" key="4">
    <source>
        <dbReference type="ARBA" id="ARBA00022679"/>
    </source>
</evidence>
<evidence type="ECO:0000256" key="9">
    <source>
        <dbReference type="ARBA" id="ARBA00023180"/>
    </source>
</evidence>
<evidence type="ECO:0000256" key="10">
    <source>
        <dbReference type="SAM" id="Phobius"/>
    </source>
</evidence>
<evidence type="ECO:0000256" key="2">
    <source>
        <dbReference type="ARBA" id="ARBA00008361"/>
    </source>
</evidence>
<comment type="similarity">
    <text evidence="2">Belongs to the methyltransferase superfamily.</text>
</comment>
<dbReference type="PANTHER" id="PTHR10108:SF1059">
    <property type="entry name" value="METHYLTRANSFERASE PMT15-RELATED"/>
    <property type="match status" value="1"/>
</dbReference>
<evidence type="ECO:0000256" key="6">
    <source>
        <dbReference type="ARBA" id="ARBA00022968"/>
    </source>
</evidence>
<dbReference type="InterPro" id="IPR029063">
    <property type="entry name" value="SAM-dependent_MTases_sf"/>
</dbReference>
<dbReference type="GO" id="GO:0032259">
    <property type="term" value="P:methylation"/>
    <property type="evidence" value="ECO:0007669"/>
    <property type="project" value="UniProtKB-KW"/>
</dbReference>
<dbReference type="GO" id="GO:0008168">
    <property type="term" value="F:methyltransferase activity"/>
    <property type="evidence" value="ECO:0007669"/>
    <property type="project" value="UniProtKB-KW"/>
</dbReference>
<sequence>MANTNNFLTQFLNCTSKKPNTLITNLYFCTFATFLFTLCYFLGLWHNYPTSPVTTATVATASNLCFNPTTNSTTTTTSAVPSFTNLEFAAHHNMPDPPPTAARGPHLPPCAWSYYEYTPCEDQKRSLQFPRARLAYRERHCPAAEDVLRCRIPAPYGYKQPLRWPASRDAAWFANAPHKELTVEKKGQNWVRVEGDRFKFPGGGTMFPRGADRYIDDIGKLVNLRDGSIRTAIDTGCGPNTLITNLYFCTFATFLFTLCYFLGLWHNYPTTTVTTATVATASNLCFNPTTNSTTTTTSAVPSFTNLEFAAHHNMPDPPPTAARGPHLPPCAWSYYEYTPCEDQKRSLQFPRARLAYRERHCPAAEDVLRCRIPAPYGYKQPLRWPASRDAAWFANAPHKELTVEKKGQNWVRVEGDRFKFPGGGTMFPRGADRYIDDIGKLVNLRDGSIRTAIDTGCGVASFGAYLLSRDILTVSFAPRDTHISQVQFALERGVPALIGIIASIRLPYPSRAFDLAHCSRCLIPWGKYEGVYLTEVDRVLRPGGYWILSGPPINYQNHWRGWERTRESLRDEQDEIEDVAKSLCWKKLVQKDDLAVWQKPTNHVHCKLKRKIFKTSRPFCGEAQDPDKAWYTKLDTCLTPLPEVKDIKEISGGGLSKWPKRLTSIPPRIRSESLEGITAEMFTENTRLWKKRVAYYKRLDHQLAERGRYRNLLDMNSYLGGFAAALVDDPVWVMNIVPVEAEINTLGVVYERGLIGTYQNWCEAMSTYPRTYDFIHGDSVFSLYQNRCDMVDILLEMDRILRPEGSVILRDDVDVLTKVKSIADEMQWDVRITDHEEGPYERQKILIAVKEYWTAPPPERDQQSKH</sequence>
<reference evidence="12" key="1">
    <citation type="journal article" date="2015" name="Proc. Natl. Acad. Sci. U.S.A.">
        <title>Genome sequencing of adzuki bean (Vigna angularis) provides insight into high starch and low fat accumulation and domestication.</title>
        <authorList>
            <person name="Yang K."/>
            <person name="Tian Z."/>
            <person name="Chen C."/>
            <person name="Luo L."/>
            <person name="Zhao B."/>
            <person name="Wang Z."/>
            <person name="Yu L."/>
            <person name="Li Y."/>
            <person name="Sun Y."/>
            <person name="Li W."/>
            <person name="Chen Y."/>
            <person name="Li Y."/>
            <person name="Zhang Y."/>
            <person name="Ai D."/>
            <person name="Zhao J."/>
            <person name="Shang C."/>
            <person name="Ma Y."/>
            <person name="Wu B."/>
            <person name="Wang M."/>
            <person name="Gao L."/>
            <person name="Sun D."/>
            <person name="Zhang P."/>
            <person name="Guo F."/>
            <person name="Wang W."/>
            <person name="Li Y."/>
            <person name="Wang J."/>
            <person name="Varshney R.K."/>
            <person name="Wang J."/>
            <person name="Ling H.Q."/>
            <person name="Wan P."/>
        </authorList>
    </citation>
    <scope>NUCLEOTIDE SEQUENCE</scope>
    <source>
        <strain evidence="12">cv. Jingnong 6</strain>
    </source>
</reference>
<dbReference type="InterPro" id="IPR004159">
    <property type="entry name" value="Put_SAM_MeTrfase"/>
</dbReference>
<keyword evidence="5 10" id="KW-0812">Transmembrane</keyword>
<dbReference type="FunFam" id="3.40.50.150:FF:000123">
    <property type="entry name" value="Putative methyltransferase PMT15"/>
    <property type="match status" value="1"/>
</dbReference>
<gene>
    <name evidence="11" type="ORF">LR48_Vigan11g039500</name>
</gene>
<dbReference type="Proteomes" id="UP000053144">
    <property type="component" value="Chromosome 11"/>
</dbReference>
<name>A0A0L9VR59_PHAAN</name>
<evidence type="ECO:0000256" key="8">
    <source>
        <dbReference type="ARBA" id="ARBA00023136"/>
    </source>
</evidence>
<dbReference type="GO" id="GO:0005789">
    <property type="term" value="C:endoplasmic reticulum membrane"/>
    <property type="evidence" value="ECO:0007669"/>
    <property type="project" value="UniProtKB-SubCell"/>
</dbReference>
<organism evidence="11 12">
    <name type="scientific">Phaseolus angularis</name>
    <name type="common">Azuki bean</name>
    <name type="synonym">Vigna angularis</name>
    <dbReference type="NCBI Taxonomy" id="3914"/>
    <lineage>
        <taxon>Eukaryota</taxon>
        <taxon>Viridiplantae</taxon>
        <taxon>Streptophyta</taxon>
        <taxon>Embryophyta</taxon>
        <taxon>Tracheophyta</taxon>
        <taxon>Spermatophyta</taxon>
        <taxon>Magnoliopsida</taxon>
        <taxon>eudicotyledons</taxon>
        <taxon>Gunneridae</taxon>
        <taxon>Pentapetalae</taxon>
        <taxon>rosids</taxon>
        <taxon>fabids</taxon>
        <taxon>Fabales</taxon>
        <taxon>Fabaceae</taxon>
        <taxon>Papilionoideae</taxon>
        <taxon>50 kb inversion clade</taxon>
        <taxon>NPAAA clade</taxon>
        <taxon>indigoferoid/millettioid clade</taxon>
        <taxon>Phaseoleae</taxon>
        <taxon>Vigna</taxon>
    </lineage>
</organism>
<keyword evidence="7 10" id="KW-1133">Transmembrane helix</keyword>
<proteinExistence type="inferred from homology"/>
<feature type="transmembrane region" description="Helical" evidence="10">
    <location>
        <begin position="246"/>
        <end position="265"/>
    </location>
</feature>
<feature type="transmembrane region" description="Helical" evidence="10">
    <location>
        <begin position="25"/>
        <end position="45"/>
    </location>
</feature>
<evidence type="ECO:0000313" key="11">
    <source>
        <dbReference type="EMBL" id="KOM57362.1"/>
    </source>
</evidence>
<evidence type="ECO:0000256" key="5">
    <source>
        <dbReference type="ARBA" id="ARBA00022692"/>
    </source>
</evidence>
<dbReference type="AlphaFoldDB" id="A0A0L9VR59"/>
<dbReference type="Gramene" id="KOM57362">
    <property type="protein sequence ID" value="KOM57362"/>
    <property type="gene ID" value="LR48_Vigan11g039500"/>
</dbReference>
<keyword evidence="4" id="KW-0808">Transferase</keyword>
<evidence type="ECO:0000256" key="7">
    <source>
        <dbReference type="ARBA" id="ARBA00022989"/>
    </source>
</evidence>
<keyword evidence="9" id="KW-0325">Glycoprotein</keyword>
<dbReference type="STRING" id="3914.A0A0L9VR59"/>
<evidence type="ECO:0000313" key="12">
    <source>
        <dbReference type="Proteomes" id="UP000053144"/>
    </source>
</evidence>
<evidence type="ECO:0000256" key="3">
    <source>
        <dbReference type="ARBA" id="ARBA00022603"/>
    </source>
</evidence>
<keyword evidence="8 10" id="KW-0472">Membrane</keyword>
<accession>A0A0L9VR59</accession>
<dbReference type="EMBL" id="CM003381">
    <property type="protein sequence ID" value="KOM57362.1"/>
    <property type="molecule type" value="Genomic_DNA"/>
</dbReference>
<dbReference type="Gene3D" id="3.40.50.150">
    <property type="entry name" value="Vaccinia Virus protein VP39"/>
    <property type="match status" value="1"/>
</dbReference>
<dbReference type="GO" id="GO:0005768">
    <property type="term" value="C:endosome"/>
    <property type="evidence" value="ECO:0007669"/>
    <property type="project" value="TreeGrafter"/>
</dbReference>